<dbReference type="RefSeq" id="WP_021570393.1">
    <property type="nucleotide sequence ID" value="NZ_BGEL01000098.1"/>
</dbReference>
<dbReference type="SUPFAM" id="SSF53448">
    <property type="entry name" value="Nucleotide-diphospho-sugar transferases"/>
    <property type="match status" value="1"/>
</dbReference>
<evidence type="ECO:0000256" key="3">
    <source>
        <dbReference type="ARBA" id="ARBA00022679"/>
    </source>
</evidence>
<dbReference type="InterPro" id="IPR050834">
    <property type="entry name" value="Glycosyltransf_2"/>
</dbReference>
<name>A0A791E538_ECOLX</name>
<dbReference type="Pfam" id="PF00535">
    <property type="entry name" value="Glycos_transf_2"/>
    <property type="match status" value="1"/>
</dbReference>
<evidence type="ECO:0000313" key="5">
    <source>
        <dbReference type="EMBL" id="BCG06429.1"/>
    </source>
</evidence>
<reference evidence="5" key="1">
    <citation type="submission" date="2020-05" db="EMBL/GenBank/DDBJ databases">
        <title>Additional O-genotyping PCR primers targeting novel E. coli and Shigella-unique O-genotypes.</title>
        <authorList>
            <person name="Iguchi A."/>
            <person name="Iyoda S."/>
            <person name="Lee K."/>
        </authorList>
    </citation>
    <scope>NUCLEOTIDE SEQUENCE</scope>
    <source>
        <strain evidence="5">OT-592</strain>
    </source>
</reference>
<dbReference type="InterPro" id="IPR029044">
    <property type="entry name" value="Nucleotide-diphossugar_trans"/>
</dbReference>
<keyword evidence="3" id="KW-0808">Transferase</keyword>
<comment type="similarity">
    <text evidence="1">Belongs to the glycosyltransferase 2 family.</text>
</comment>
<dbReference type="AlphaFoldDB" id="A0A791E538"/>
<feature type="domain" description="Glycosyltransferase 2-like" evidence="4">
    <location>
        <begin position="13"/>
        <end position="156"/>
    </location>
</feature>
<evidence type="ECO:0000256" key="1">
    <source>
        <dbReference type="ARBA" id="ARBA00006739"/>
    </source>
</evidence>
<keyword evidence="2" id="KW-0328">Glycosyltransferase</keyword>
<sequence length="269" mass="31024">MKLSVLLSLYIHESPNFLDDCLASLYKQSRFPDEVVIVFDGPVTNELHDCVDKWSKYLPIVTIELDKNVGLGQALNVGLKTCSYNYVFRMDTDDICHPERLSQQLSFFKNNPDVGLLSCAVGEFKHSVKDIYAWRRLPLKHDEIIRFSKKRNPFNHMAVAFKKELVLNAGGYQNEYLYEDYSLWIRMIQNGVITANLPETLVYARTGNGMAARRSGLKYAKSEYFAQVKFYKMGYLSFLELLRNLAIRLPLRLVPVSLLSLLYSTVLRK</sequence>
<dbReference type="EMBL" id="LC550088">
    <property type="protein sequence ID" value="BCG06429.1"/>
    <property type="molecule type" value="Genomic_DNA"/>
</dbReference>
<dbReference type="GO" id="GO:0016757">
    <property type="term" value="F:glycosyltransferase activity"/>
    <property type="evidence" value="ECO:0007669"/>
    <property type="project" value="UniProtKB-KW"/>
</dbReference>
<dbReference type="PANTHER" id="PTHR43685">
    <property type="entry name" value="GLYCOSYLTRANSFERASE"/>
    <property type="match status" value="1"/>
</dbReference>
<dbReference type="PANTHER" id="PTHR43685:SF5">
    <property type="entry name" value="GLYCOSYLTRANSFERASE EPSE-RELATED"/>
    <property type="match status" value="1"/>
</dbReference>
<proteinExistence type="inferred from homology"/>
<protein>
    <submittedName>
        <fullName evidence="5">Putative glycosyltranslocase</fullName>
    </submittedName>
</protein>
<dbReference type="InterPro" id="IPR001173">
    <property type="entry name" value="Glyco_trans_2-like"/>
</dbReference>
<organism evidence="5">
    <name type="scientific">Escherichia coli</name>
    <dbReference type="NCBI Taxonomy" id="562"/>
    <lineage>
        <taxon>Bacteria</taxon>
        <taxon>Pseudomonadati</taxon>
        <taxon>Pseudomonadota</taxon>
        <taxon>Gammaproteobacteria</taxon>
        <taxon>Enterobacterales</taxon>
        <taxon>Enterobacteriaceae</taxon>
        <taxon>Escherichia</taxon>
    </lineage>
</organism>
<evidence type="ECO:0000259" key="4">
    <source>
        <dbReference type="Pfam" id="PF00535"/>
    </source>
</evidence>
<evidence type="ECO:0000256" key="2">
    <source>
        <dbReference type="ARBA" id="ARBA00022676"/>
    </source>
</evidence>
<dbReference type="Gene3D" id="3.90.550.10">
    <property type="entry name" value="Spore Coat Polysaccharide Biosynthesis Protein SpsA, Chain A"/>
    <property type="match status" value="1"/>
</dbReference>
<accession>A0A791E538</accession>